<gene>
    <name evidence="2" type="ORF">AXK60_19480</name>
    <name evidence="1" type="ORF">AXK61_09915</name>
</gene>
<dbReference type="EMBL" id="LSRE01000050">
    <property type="protein sequence ID" value="KXO88951.1"/>
    <property type="molecule type" value="Genomic_DNA"/>
</dbReference>
<proteinExistence type="predicted"/>
<accession>A0A138A0I0</accession>
<evidence type="ECO:0000313" key="2">
    <source>
        <dbReference type="EMBL" id="KXP03937.1"/>
    </source>
</evidence>
<sequence>MTNYRDFKSLTADPTAGTVYARLADVHEDAALPTAAPRSGFSAAGIRAALQRFVSANPEYTGPAALRF</sequence>
<dbReference type="OrthoDB" id="4774475at2"/>
<dbReference type="Proteomes" id="UP000070409">
    <property type="component" value="Unassembled WGS sequence"/>
</dbReference>
<evidence type="ECO:0000313" key="4">
    <source>
        <dbReference type="Proteomes" id="UP000070409"/>
    </source>
</evidence>
<reference evidence="2" key="2">
    <citation type="submission" date="2016-02" db="EMBL/GenBank/DDBJ databases">
        <authorList>
            <person name="Teng J.L."/>
            <person name="Yang Y."/>
            <person name="Huang Y."/>
            <person name="Guo F."/>
            <person name="Wei W."/>
            <person name="Chen J.H."/>
            <person name="Wong S.Y."/>
            <person name="Lau S.K."/>
            <person name="Woo P.C."/>
        </authorList>
    </citation>
    <scope>NUCLEOTIDE SEQUENCE</scope>
    <source>
        <strain evidence="2">JCM 15929</strain>
    </source>
</reference>
<dbReference type="RefSeq" id="WP_068575045.1">
    <property type="nucleotide sequence ID" value="NZ_LSRE01000050.1"/>
</dbReference>
<name>A0A138A0I0_9ACTN</name>
<evidence type="ECO:0000313" key="3">
    <source>
        <dbReference type="Proteomes" id="UP000070258"/>
    </source>
</evidence>
<organism evidence="2 3">
    <name type="scientific">Tsukamurella pseudospumae</name>
    <dbReference type="NCBI Taxonomy" id="239498"/>
    <lineage>
        <taxon>Bacteria</taxon>
        <taxon>Bacillati</taxon>
        <taxon>Actinomycetota</taxon>
        <taxon>Actinomycetes</taxon>
        <taxon>Mycobacteriales</taxon>
        <taxon>Tsukamurellaceae</taxon>
        <taxon>Tsukamurella</taxon>
    </lineage>
</organism>
<comment type="caution">
    <text evidence="2">The sequence shown here is derived from an EMBL/GenBank/DDBJ whole genome shotgun (WGS) entry which is preliminary data.</text>
</comment>
<dbReference type="STRING" id="239498.AXK60_19480"/>
<dbReference type="EMBL" id="LSRF01000058">
    <property type="protein sequence ID" value="KXP03937.1"/>
    <property type="molecule type" value="Genomic_DNA"/>
</dbReference>
<evidence type="ECO:0000313" key="1">
    <source>
        <dbReference type="EMBL" id="KXO88951.1"/>
    </source>
</evidence>
<reference evidence="3" key="1">
    <citation type="submission" date="2016-02" db="EMBL/GenBank/DDBJ databases">
        <authorList>
            <person name="Wen L."/>
            <person name="He K."/>
            <person name="Yang H."/>
        </authorList>
    </citation>
    <scope>NUCLEOTIDE SEQUENCE [LARGE SCALE GENOMIC DNA]</scope>
    <source>
        <strain evidence="3">JCM 15929</strain>
    </source>
</reference>
<protein>
    <submittedName>
        <fullName evidence="2">Uncharacterized protein</fullName>
    </submittedName>
</protein>
<dbReference type="Proteomes" id="UP000070258">
    <property type="component" value="Unassembled WGS sequence"/>
</dbReference>
<keyword evidence="4" id="KW-1185">Reference proteome</keyword>
<reference evidence="1 4" key="3">
    <citation type="submission" date="2016-02" db="EMBL/GenBank/DDBJ databases">
        <authorList>
            <person name="Teng J.L."/>
            <person name="Tang Y."/>
            <person name="Huang Y."/>
            <person name="Guo F."/>
            <person name="Wei W."/>
            <person name="Chen J.H."/>
            <person name="Wong S.Y."/>
            <person name="Lau S.K."/>
            <person name="Woo P.C."/>
        </authorList>
    </citation>
    <scope>NUCLEOTIDE SEQUENCE [LARGE SCALE GENOMIC DNA]</scope>
    <source>
        <strain evidence="1 4">JCM 13375</strain>
    </source>
</reference>
<dbReference type="AlphaFoldDB" id="A0A138A0I0"/>